<dbReference type="EMBL" id="MK071979">
    <property type="protein sequence ID" value="AYV75150.1"/>
    <property type="molecule type" value="Genomic_DNA"/>
</dbReference>
<gene>
    <name evidence="1" type="ORF">Terrestrivirus1_24</name>
</gene>
<dbReference type="InterPro" id="IPR036265">
    <property type="entry name" value="HIT-like_sf"/>
</dbReference>
<accession>A0A3G4ZJY1</accession>
<evidence type="ECO:0008006" key="2">
    <source>
        <dbReference type="Google" id="ProtNLM"/>
    </source>
</evidence>
<dbReference type="SUPFAM" id="SSF54197">
    <property type="entry name" value="HIT-like"/>
    <property type="match status" value="1"/>
</dbReference>
<name>A0A3G4ZJY1_9VIRU</name>
<reference evidence="1" key="1">
    <citation type="submission" date="2018-10" db="EMBL/GenBank/DDBJ databases">
        <title>Hidden diversity of soil giant viruses.</title>
        <authorList>
            <person name="Schulz F."/>
            <person name="Alteio L."/>
            <person name="Goudeau D."/>
            <person name="Ryan E.M."/>
            <person name="Malmstrom R.R."/>
            <person name="Blanchard J."/>
            <person name="Woyke T."/>
        </authorList>
    </citation>
    <scope>NUCLEOTIDE SEQUENCE</scope>
    <source>
        <strain evidence="1">TEV1</strain>
    </source>
</reference>
<proteinExistence type="predicted"/>
<organism evidence="1">
    <name type="scientific">Terrestrivirus sp</name>
    <dbReference type="NCBI Taxonomy" id="2487775"/>
    <lineage>
        <taxon>Viruses</taxon>
        <taxon>Varidnaviria</taxon>
        <taxon>Bamfordvirae</taxon>
        <taxon>Nucleocytoviricota</taxon>
        <taxon>Megaviricetes</taxon>
        <taxon>Imitervirales</taxon>
        <taxon>Mimiviridae</taxon>
        <taxon>Klosneuvirinae</taxon>
    </lineage>
</organism>
<evidence type="ECO:0000313" key="1">
    <source>
        <dbReference type="EMBL" id="AYV75150.1"/>
    </source>
</evidence>
<dbReference type="Gene3D" id="3.30.428.10">
    <property type="entry name" value="HIT-like"/>
    <property type="match status" value="2"/>
</dbReference>
<protein>
    <recommendedName>
        <fullName evidence="2">HIT domain-containing protein</fullName>
    </recommendedName>
</protein>
<sequence>MTTCNSCCDISKEKYLIFTTKNFKVVLDERCQLFPGKYVIVSLRHTHPNEITKELFDEIQQIKITMEKTIRKVFGSSDADHREIRFNYCRLGNSFNDPIEEHYHEFCVPTSNNQFKCTINGFEHQFDYHIYGKPFDNTIRNNPNKIILEWILNEITNNLPKQNNSENSDNLNNYNTDCDCTSCKLIMYEPAPLFETPYFKVVLNDKNQYCLGRMFIVSKYHIDIDKIKFHKEIMDEYWSILQFVEKLIYKFYNDLTGQTTRIHVCQLGNMSGKIGNTHSFWHIIPRTSKRIDIKLNDNSIINFNDVYWGTSFNNNIKYVPSIELLNHLRNEFVELILQSKHLAENFAFKIANPIEDQDVCKIKDCMQCDNAEADKKYLLFSTKNFRIILRPNDQRVPGRSLIIAYNHIHPDKFRGQIDLIIEQAIVEILLHKTFVTCYGYKRAQIMKLGNLTANSDAEHNHLHYMPSTDNEIVVKLDNGTELKIIDDRWGKATNINPKEGYTLVQRSIEVMDKIRRDFKENFVNVHDIKYELFDNLRKKGINETVSDNLEVVLNRIISELNVQF</sequence>